<evidence type="ECO:0000256" key="10">
    <source>
        <dbReference type="ARBA" id="ARBA00023237"/>
    </source>
</evidence>
<comment type="subcellular location">
    <subcellularLocation>
        <location evidence="1">Cell outer membrane</location>
        <topology evidence="1">Multi-pass membrane protein</topology>
    </subcellularLocation>
</comment>
<keyword evidence="3" id="KW-0813">Transport</keyword>
<sequence>MKKAILAVVIPSILFTSSAFAGIYLVKNDDVSVNFNGDIDLKLLYKENNDVNTSSIDANFDDFDFTFKYFVSDGLTLIAETDWTSESDKKSGVVNAGVWAGFKTDYGLLRFGYQANSFDPFGIDSSELTSAGMASGDLDGDGTDHPESIVYEHKINNVWFSGTYGYEGSDKDQSRQLQLAVRYIVKDLNFGAGIGNTKAFEDDDSLATYGDVIADGTYAQAEVDYTWGKLRTAALVSYLKNDTNDRELNGYEIDVSYMITPKLRLAAGWDRIDQDMGALEDDNSIDNVYLALKYKWNKYAAIHAELGQRDGDFAKFNGSDKAFDEKLAGILLDLDF</sequence>
<evidence type="ECO:0000313" key="13">
    <source>
        <dbReference type="EMBL" id="GLS91559.1"/>
    </source>
</evidence>
<dbReference type="InterPro" id="IPR033900">
    <property type="entry name" value="Gram_neg_porin_domain"/>
</dbReference>
<evidence type="ECO:0000256" key="4">
    <source>
        <dbReference type="ARBA" id="ARBA00022452"/>
    </source>
</evidence>
<dbReference type="Proteomes" id="UP001157353">
    <property type="component" value="Unassembled WGS sequence"/>
</dbReference>
<organism evidence="13 14">
    <name type="scientific">Psychromonas marina</name>
    <dbReference type="NCBI Taxonomy" id="88364"/>
    <lineage>
        <taxon>Bacteria</taxon>
        <taxon>Pseudomonadati</taxon>
        <taxon>Pseudomonadota</taxon>
        <taxon>Gammaproteobacteria</taxon>
        <taxon>Alteromonadales</taxon>
        <taxon>Psychromonadaceae</taxon>
        <taxon>Psychromonas</taxon>
    </lineage>
</organism>
<dbReference type="Gene3D" id="2.40.160.10">
    <property type="entry name" value="Porin"/>
    <property type="match status" value="1"/>
</dbReference>
<keyword evidence="5" id="KW-0812">Transmembrane</keyword>
<keyword evidence="7" id="KW-0406">Ion transport</keyword>
<evidence type="ECO:0000313" key="14">
    <source>
        <dbReference type="Proteomes" id="UP001157353"/>
    </source>
</evidence>
<evidence type="ECO:0000256" key="1">
    <source>
        <dbReference type="ARBA" id="ARBA00004571"/>
    </source>
</evidence>
<evidence type="ECO:0000256" key="6">
    <source>
        <dbReference type="ARBA" id="ARBA00022729"/>
    </source>
</evidence>
<evidence type="ECO:0000256" key="7">
    <source>
        <dbReference type="ARBA" id="ARBA00023065"/>
    </source>
</evidence>
<keyword evidence="14" id="KW-1185">Reference proteome</keyword>
<keyword evidence="4" id="KW-1134">Transmembrane beta strand</keyword>
<reference evidence="14" key="1">
    <citation type="journal article" date="2019" name="Int. J. Syst. Evol. Microbiol.">
        <title>The Global Catalogue of Microorganisms (GCM) 10K type strain sequencing project: providing services to taxonomists for standard genome sequencing and annotation.</title>
        <authorList>
            <consortium name="The Broad Institute Genomics Platform"/>
            <consortium name="The Broad Institute Genome Sequencing Center for Infectious Disease"/>
            <person name="Wu L."/>
            <person name="Ma J."/>
        </authorList>
    </citation>
    <scope>NUCLEOTIDE SEQUENCE [LARGE SCALE GENOMIC DNA]</scope>
    <source>
        <strain evidence="14">NBRC 103166</strain>
    </source>
</reference>
<dbReference type="EMBL" id="BSPQ01000013">
    <property type="protein sequence ID" value="GLS91559.1"/>
    <property type="molecule type" value="Genomic_DNA"/>
</dbReference>
<name>A0ABQ6E2B7_9GAMM</name>
<feature type="signal peptide" evidence="11">
    <location>
        <begin position="1"/>
        <end position="21"/>
    </location>
</feature>
<dbReference type="RefSeq" id="WP_284204671.1">
    <property type="nucleotide sequence ID" value="NZ_BSPQ01000013.1"/>
</dbReference>
<dbReference type="InterPro" id="IPR050298">
    <property type="entry name" value="Gram-neg_bact_OMP"/>
</dbReference>
<keyword evidence="9" id="KW-0472">Membrane</keyword>
<evidence type="ECO:0000259" key="12">
    <source>
        <dbReference type="Pfam" id="PF13609"/>
    </source>
</evidence>
<dbReference type="PANTHER" id="PTHR34501">
    <property type="entry name" value="PROTEIN YDDL-RELATED"/>
    <property type="match status" value="1"/>
</dbReference>
<dbReference type="Pfam" id="PF13609">
    <property type="entry name" value="Porin_4"/>
    <property type="match status" value="1"/>
</dbReference>
<comment type="caution">
    <text evidence="13">The sequence shown here is derived from an EMBL/GenBank/DDBJ whole genome shotgun (WGS) entry which is preliminary data.</text>
</comment>
<comment type="subunit">
    <text evidence="2">Homotrimer.</text>
</comment>
<proteinExistence type="predicted"/>
<keyword evidence="6 11" id="KW-0732">Signal</keyword>
<keyword evidence="8" id="KW-0626">Porin</keyword>
<evidence type="ECO:0000256" key="8">
    <source>
        <dbReference type="ARBA" id="ARBA00023114"/>
    </source>
</evidence>
<evidence type="ECO:0000256" key="11">
    <source>
        <dbReference type="SAM" id="SignalP"/>
    </source>
</evidence>
<evidence type="ECO:0000256" key="9">
    <source>
        <dbReference type="ARBA" id="ARBA00023136"/>
    </source>
</evidence>
<protein>
    <recommendedName>
        <fullName evidence="12">Porin domain-containing protein</fullName>
    </recommendedName>
</protein>
<feature type="chain" id="PRO_5045277430" description="Porin domain-containing protein" evidence="11">
    <location>
        <begin position="22"/>
        <end position="336"/>
    </location>
</feature>
<feature type="domain" description="Porin" evidence="12">
    <location>
        <begin position="10"/>
        <end position="312"/>
    </location>
</feature>
<evidence type="ECO:0000256" key="5">
    <source>
        <dbReference type="ARBA" id="ARBA00022692"/>
    </source>
</evidence>
<dbReference type="SUPFAM" id="SSF56935">
    <property type="entry name" value="Porins"/>
    <property type="match status" value="1"/>
</dbReference>
<gene>
    <name evidence="13" type="ORF">GCM10007916_26280</name>
</gene>
<accession>A0ABQ6E2B7</accession>
<evidence type="ECO:0000256" key="2">
    <source>
        <dbReference type="ARBA" id="ARBA00011233"/>
    </source>
</evidence>
<dbReference type="InterPro" id="IPR023614">
    <property type="entry name" value="Porin_dom_sf"/>
</dbReference>
<dbReference type="PANTHER" id="PTHR34501:SF9">
    <property type="entry name" value="MAJOR OUTER MEMBRANE PROTEIN P.IA"/>
    <property type="match status" value="1"/>
</dbReference>
<evidence type="ECO:0000256" key="3">
    <source>
        <dbReference type="ARBA" id="ARBA00022448"/>
    </source>
</evidence>
<keyword evidence="10" id="KW-0998">Cell outer membrane</keyword>